<dbReference type="RefSeq" id="WP_184202996.1">
    <property type="nucleotide sequence ID" value="NZ_BMOX01000083.1"/>
</dbReference>
<keyword evidence="1" id="KW-0472">Membrane</keyword>
<evidence type="ECO:0000313" key="2">
    <source>
        <dbReference type="EMBL" id="MBB6229356.1"/>
    </source>
</evidence>
<dbReference type="AlphaFoldDB" id="A0A841LB43"/>
<protein>
    <submittedName>
        <fullName evidence="2">Uncharacterized protein</fullName>
    </submittedName>
</protein>
<dbReference type="Proteomes" id="UP000538147">
    <property type="component" value="Unassembled WGS sequence"/>
</dbReference>
<keyword evidence="3" id="KW-1185">Reference proteome</keyword>
<comment type="caution">
    <text evidence="2">The sequence shown here is derived from an EMBL/GenBank/DDBJ whole genome shotgun (WGS) entry which is preliminary data.</text>
</comment>
<sequence>MHSPRSDTLAAVSRETETLALDAIHTAVSSHETRGARRLWNRRQLGDAAYLVLVTTGWFVGNVLGILGCAVVFFIILGAGQWDAFFLQIDNLASRYVAADHGRRWMFEHYLVQTFMVLLIGSTLLRAPGFVRRVRRELAQEPGK</sequence>
<gene>
    <name evidence="2" type="ORF">FHS79_003557</name>
</gene>
<keyword evidence="1" id="KW-1133">Transmembrane helix</keyword>
<evidence type="ECO:0000313" key="3">
    <source>
        <dbReference type="Proteomes" id="UP000538147"/>
    </source>
</evidence>
<reference evidence="2 3" key="1">
    <citation type="submission" date="2020-08" db="EMBL/GenBank/DDBJ databases">
        <title>Genomic Encyclopedia of Type Strains, Phase IV (KMG-IV): sequencing the most valuable type-strain genomes for metagenomic binning, comparative biology and taxonomic classification.</title>
        <authorList>
            <person name="Goeker M."/>
        </authorList>
    </citation>
    <scope>NUCLEOTIDE SEQUENCE [LARGE SCALE GENOMIC DNA]</scope>
    <source>
        <strain evidence="2 3">DSM 102189</strain>
    </source>
</reference>
<dbReference type="EMBL" id="JACIIV010000044">
    <property type="protein sequence ID" value="MBB6229356.1"/>
    <property type="molecule type" value="Genomic_DNA"/>
</dbReference>
<keyword evidence="1" id="KW-0812">Transmembrane</keyword>
<organism evidence="2 3">
    <name type="scientific">Polymorphobacter multimanifer</name>
    <dbReference type="NCBI Taxonomy" id="1070431"/>
    <lineage>
        <taxon>Bacteria</taxon>
        <taxon>Pseudomonadati</taxon>
        <taxon>Pseudomonadota</taxon>
        <taxon>Alphaproteobacteria</taxon>
        <taxon>Sphingomonadales</taxon>
        <taxon>Sphingosinicellaceae</taxon>
        <taxon>Polymorphobacter</taxon>
    </lineage>
</organism>
<proteinExistence type="predicted"/>
<feature type="transmembrane region" description="Helical" evidence="1">
    <location>
        <begin position="110"/>
        <end position="127"/>
    </location>
</feature>
<evidence type="ECO:0000256" key="1">
    <source>
        <dbReference type="SAM" id="Phobius"/>
    </source>
</evidence>
<name>A0A841LB43_9SPHN</name>
<feature type="transmembrane region" description="Helical" evidence="1">
    <location>
        <begin position="48"/>
        <end position="77"/>
    </location>
</feature>
<accession>A0A841LB43</accession>